<dbReference type="Proteomes" id="UP000296822">
    <property type="component" value="Plasmid unnamed2"/>
</dbReference>
<feature type="domain" description="Sulfatase N-terminal" evidence="3">
    <location>
        <begin position="119"/>
        <end position="251"/>
    </location>
</feature>
<accession>A0A4D6HVC1</accession>
<protein>
    <recommendedName>
        <fullName evidence="3">Sulfatase N-terminal domain-containing protein</fullName>
    </recommendedName>
</protein>
<dbReference type="RefSeq" id="WP_006067274.1">
    <property type="nucleotide sequence ID" value="NZ_CP031307.1"/>
</dbReference>
<dbReference type="PANTHER" id="PTHR42693:SF33">
    <property type="entry name" value="ARYLSULFATASE"/>
    <property type="match status" value="1"/>
</dbReference>
<dbReference type="Gene3D" id="3.40.720.10">
    <property type="entry name" value="Alkaline Phosphatase, subunit A"/>
    <property type="match status" value="2"/>
</dbReference>
<evidence type="ECO:0000256" key="1">
    <source>
        <dbReference type="ARBA" id="ARBA00008779"/>
    </source>
</evidence>
<dbReference type="GeneID" id="39853558"/>
<dbReference type="AlphaFoldDB" id="A0A4D6HVC1"/>
<reference evidence="4 5" key="1">
    <citation type="journal article" date="2019" name="Nat. Commun.">
        <title>A new type of DNA phosphorothioation-based antiviral system in archaea.</title>
        <authorList>
            <person name="Xiong L."/>
            <person name="Liu S."/>
            <person name="Chen S."/>
            <person name="Xiao Y."/>
            <person name="Zhu B."/>
            <person name="Gao Y."/>
            <person name="Zhang Y."/>
            <person name="Chen B."/>
            <person name="Luo J."/>
            <person name="Deng Z."/>
            <person name="Chen X."/>
            <person name="Wang L."/>
            <person name="Chen S."/>
        </authorList>
    </citation>
    <scope>NUCLEOTIDE SEQUENCE [LARGE SCALE GENOMIC DNA]</scope>
    <source>
        <strain evidence="4 5">JCM 10635</strain>
        <plasmid evidence="4 5">unnamed2</plasmid>
    </source>
</reference>
<feature type="compositionally biased region" description="Basic and acidic residues" evidence="2">
    <location>
        <begin position="385"/>
        <end position="404"/>
    </location>
</feature>
<evidence type="ECO:0000313" key="4">
    <source>
        <dbReference type="EMBL" id="QCC56817.1"/>
    </source>
</evidence>
<dbReference type="InterPro" id="IPR017850">
    <property type="entry name" value="Alkaline_phosphatase_core_sf"/>
</dbReference>
<dbReference type="KEGG" id="nbg:DV706_19970"/>
<dbReference type="Pfam" id="PF00884">
    <property type="entry name" value="Sulfatase"/>
    <property type="match status" value="1"/>
</dbReference>
<dbReference type="EMBL" id="CP031307">
    <property type="protein sequence ID" value="QCC56817.1"/>
    <property type="molecule type" value="Genomic_DNA"/>
</dbReference>
<organism evidence="4 5">
    <name type="scientific">Natronorubrum bangense</name>
    <dbReference type="NCBI Taxonomy" id="61858"/>
    <lineage>
        <taxon>Archaea</taxon>
        <taxon>Methanobacteriati</taxon>
        <taxon>Methanobacteriota</taxon>
        <taxon>Stenosarchaea group</taxon>
        <taxon>Halobacteria</taxon>
        <taxon>Halobacteriales</taxon>
        <taxon>Natrialbaceae</taxon>
        <taxon>Natronorubrum</taxon>
    </lineage>
</organism>
<dbReference type="PANTHER" id="PTHR42693">
    <property type="entry name" value="ARYLSULFATASE FAMILY MEMBER"/>
    <property type="match status" value="1"/>
</dbReference>
<dbReference type="SUPFAM" id="SSF53649">
    <property type="entry name" value="Alkaline phosphatase-like"/>
    <property type="match status" value="1"/>
</dbReference>
<keyword evidence="4" id="KW-0614">Plasmid</keyword>
<gene>
    <name evidence="4" type="ORF">DV706_19970</name>
</gene>
<dbReference type="InterPro" id="IPR050738">
    <property type="entry name" value="Sulfatase"/>
</dbReference>
<name>A0A4D6HVC1_9EURY</name>
<evidence type="ECO:0000313" key="5">
    <source>
        <dbReference type="Proteomes" id="UP000296822"/>
    </source>
</evidence>
<evidence type="ECO:0000256" key="2">
    <source>
        <dbReference type="SAM" id="MobiDB-lite"/>
    </source>
</evidence>
<sequence length="404" mass="44858">MTRTQTRPSPLGELDTDAIENVYLFIADSVRYDCVPDRVVDRGRLFKTAAAALCTPQSVPSIVTGRHAPRHGVTWFNDSLNESLPTLFDLDATTGYNEVVWEGRAVNDILNEPGRIDLESVEEPFVALEHDNGGHSPYVDSKNQSTAEMFSNISDERELRRRYRETVAASTDRFEERLDVLEDQDLLESTLVIYLADHGELLGEHGGFVGHGLPAAPEVAYVPTVFIHESLASETAETFIHHTDLFPTIDHLVDDGRTSASADGDSLLEVVDADRPAYTQGVMRPQEKYRGTILDPNYDAPSIWTKHGGFVFNDTSKLVLPLTATFDALFSGYTGAFNDSNFRPAVLARALRHYLSGEQTYGTPSVSRTDARAMADQLSSITVETESRSLDEETKEHLEQLGYR</sequence>
<evidence type="ECO:0000259" key="3">
    <source>
        <dbReference type="Pfam" id="PF00884"/>
    </source>
</evidence>
<feature type="region of interest" description="Disordered" evidence="2">
    <location>
        <begin position="383"/>
        <end position="404"/>
    </location>
</feature>
<geneLocation type="plasmid" evidence="4">
    <name>unnamed2</name>
</geneLocation>
<dbReference type="GO" id="GO:0004065">
    <property type="term" value="F:arylsulfatase activity"/>
    <property type="evidence" value="ECO:0007669"/>
    <property type="project" value="TreeGrafter"/>
</dbReference>
<comment type="similarity">
    <text evidence="1">Belongs to the sulfatase family.</text>
</comment>
<proteinExistence type="inferred from homology"/>
<dbReference type="InterPro" id="IPR000917">
    <property type="entry name" value="Sulfatase_N"/>
</dbReference>